<feature type="compositionally biased region" description="Low complexity" evidence="1">
    <location>
        <begin position="99"/>
        <end position="110"/>
    </location>
</feature>
<organism evidence="2 3">
    <name type="scientific">Phaseolus angularis</name>
    <name type="common">Azuki bean</name>
    <name type="synonym">Vigna angularis</name>
    <dbReference type="NCBI Taxonomy" id="3914"/>
    <lineage>
        <taxon>Eukaryota</taxon>
        <taxon>Viridiplantae</taxon>
        <taxon>Streptophyta</taxon>
        <taxon>Embryophyta</taxon>
        <taxon>Tracheophyta</taxon>
        <taxon>Spermatophyta</taxon>
        <taxon>Magnoliopsida</taxon>
        <taxon>eudicotyledons</taxon>
        <taxon>Gunneridae</taxon>
        <taxon>Pentapetalae</taxon>
        <taxon>rosids</taxon>
        <taxon>fabids</taxon>
        <taxon>Fabales</taxon>
        <taxon>Fabaceae</taxon>
        <taxon>Papilionoideae</taxon>
        <taxon>50 kb inversion clade</taxon>
        <taxon>NPAAA clade</taxon>
        <taxon>indigoferoid/millettioid clade</taxon>
        <taxon>Phaseoleae</taxon>
        <taxon>Vigna</taxon>
    </lineage>
</organism>
<sequence length="199" mass="22534">MFKWLTHGELKRSVFSLVNVRPPPPDVYNIINVRALPGRMFKWLTHGELKRSVFSLVNVRPVKTDVYNIINVRIAPGRTFKWLTWGVETFSVQPSEPHQQTTTPATTAPQPCRPITGQSHLPREIRRRPPHQQLPSRITTAPPPRFTFITINTIASSSSPQQSRSNLHQKHNSRESPKPQAAVAQQLPSSSFAFKAPPK</sequence>
<evidence type="ECO:0000256" key="1">
    <source>
        <dbReference type="SAM" id="MobiDB-lite"/>
    </source>
</evidence>
<evidence type="ECO:0000313" key="2">
    <source>
        <dbReference type="EMBL" id="KOM36463.1"/>
    </source>
</evidence>
<dbReference type="AlphaFoldDB" id="A0A0L9U0Y1"/>
<accession>A0A0L9U0Y1</accession>
<gene>
    <name evidence="2" type="ORF">LR48_Vigan02g261300</name>
</gene>
<feature type="region of interest" description="Disordered" evidence="1">
    <location>
        <begin position="93"/>
        <end position="199"/>
    </location>
</feature>
<proteinExistence type="predicted"/>
<dbReference type="Gramene" id="KOM36463">
    <property type="protein sequence ID" value="KOM36463"/>
    <property type="gene ID" value="LR48_Vigan02g261300"/>
</dbReference>
<protein>
    <submittedName>
        <fullName evidence="2">Uncharacterized protein</fullName>
    </submittedName>
</protein>
<dbReference type="Proteomes" id="UP000053144">
    <property type="component" value="Chromosome 2"/>
</dbReference>
<dbReference type="EMBL" id="CM003372">
    <property type="protein sequence ID" value="KOM36463.1"/>
    <property type="molecule type" value="Genomic_DNA"/>
</dbReference>
<feature type="compositionally biased region" description="Low complexity" evidence="1">
    <location>
        <begin position="156"/>
        <end position="165"/>
    </location>
</feature>
<reference evidence="3" key="1">
    <citation type="journal article" date="2015" name="Proc. Natl. Acad. Sci. U.S.A.">
        <title>Genome sequencing of adzuki bean (Vigna angularis) provides insight into high starch and low fat accumulation and domestication.</title>
        <authorList>
            <person name="Yang K."/>
            <person name="Tian Z."/>
            <person name="Chen C."/>
            <person name="Luo L."/>
            <person name="Zhao B."/>
            <person name="Wang Z."/>
            <person name="Yu L."/>
            <person name="Li Y."/>
            <person name="Sun Y."/>
            <person name="Li W."/>
            <person name="Chen Y."/>
            <person name="Li Y."/>
            <person name="Zhang Y."/>
            <person name="Ai D."/>
            <person name="Zhao J."/>
            <person name="Shang C."/>
            <person name="Ma Y."/>
            <person name="Wu B."/>
            <person name="Wang M."/>
            <person name="Gao L."/>
            <person name="Sun D."/>
            <person name="Zhang P."/>
            <person name="Guo F."/>
            <person name="Wang W."/>
            <person name="Li Y."/>
            <person name="Wang J."/>
            <person name="Varshney R.K."/>
            <person name="Wang J."/>
            <person name="Ling H.Q."/>
            <person name="Wan P."/>
        </authorList>
    </citation>
    <scope>NUCLEOTIDE SEQUENCE</scope>
    <source>
        <strain evidence="3">cv. Jingnong 6</strain>
    </source>
</reference>
<name>A0A0L9U0Y1_PHAAN</name>
<evidence type="ECO:0000313" key="3">
    <source>
        <dbReference type="Proteomes" id="UP000053144"/>
    </source>
</evidence>